<feature type="compositionally biased region" description="Polar residues" evidence="1">
    <location>
        <begin position="63"/>
        <end position="72"/>
    </location>
</feature>
<feature type="region of interest" description="Disordered" evidence="1">
    <location>
        <begin position="59"/>
        <end position="82"/>
    </location>
</feature>
<dbReference type="EMBL" id="JAWWNJ010000202">
    <property type="protein sequence ID" value="KAK6971872.1"/>
    <property type="molecule type" value="Genomic_DNA"/>
</dbReference>
<comment type="caution">
    <text evidence="2">The sequence shown here is derived from an EMBL/GenBank/DDBJ whole genome shotgun (WGS) entry which is preliminary data.</text>
</comment>
<proteinExistence type="predicted"/>
<gene>
    <name evidence="2" type="ORF">R3P38DRAFT_3140174</name>
</gene>
<dbReference type="Proteomes" id="UP001362999">
    <property type="component" value="Unassembled WGS sequence"/>
</dbReference>
<evidence type="ECO:0000256" key="1">
    <source>
        <dbReference type="SAM" id="MobiDB-lite"/>
    </source>
</evidence>
<keyword evidence="3" id="KW-1185">Reference proteome</keyword>
<name>A0AAV9Z684_9AGAR</name>
<protein>
    <submittedName>
        <fullName evidence="2">Uncharacterized protein</fullName>
    </submittedName>
</protein>
<feature type="compositionally biased region" description="Basic and acidic residues" evidence="1">
    <location>
        <begin position="73"/>
        <end position="82"/>
    </location>
</feature>
<evidence type="ECO:0000313" key="3">
    <source>
        <dbReference type="Proteomes" id="UP001362999"/>
    </source>
</evidence>
<reference evidence="2 3" key="1">
    <citation type="journal article" date="2024" name="J Genomics">
        <title>Draft genome sequencing and assembly of Favolaschia claudopus CIRM-BRFM 2984 isolated from oak limbs.</title>
        <authorList>
            <person name="Navarro D."/>
            <person name="Drula E."/>
            <person name="Chaduli D."/>
            <person name="Cazenave R."/>
            <person name="Ahrendt S."/>
            <person name="Wang J."/>
            <person name="Lipzen A."/>
            <person name="Daum C."/>
            <person name="Barry K."/>
            <person name="Grigoriev I.V."/>
            <person name="Favel A."/>
            <person name="Rosso M.N."/>
            <person name="Martin F."/>
        </authorList>
    </citation>
    <scope>NUCLEOTIDE SEQUENCE [LARGE SCALE GENOMIC DNA]</scope>
    <source>
        <strain evidence="2 3">CIRM-BRFM 2984</strain>
    </source>
</reference>
<dbReference type="AlphaFoldDB" id="A0AAV9Z684"/>
<accession>A0AAV9Z684</accession>
<evidence type="ECO:0000313" key="2">
    <source>
        <dbReference type="EMBL" id="KAK6971872.1"/>
    </source>
</evidence>
<sequence length="82" mass="9071">MMPDHEFAKCLIMNMSQSEKWQFCRDHLLEEMTKSEQGGVPLNSMFVLARAPPTRRHAKGLFTTATNASTSKARADDDGGAA</sequence>
<organism evidence="2 3">
    <name type="scientific">Favolaschia claudopus</name>
    <dbReference type="NCBI Taxonomy" id="2862362"/>
    <lineage>
        <taxon>Eukaryota</taxon>
        <taxon>Fungi</taxon>
        <taxon>Dikarya</taxon>
        <taxon>Basidiomycota</taxon>
        <taxon>Agaricomycotina</taxon>
        <taxon>Agaricomycetes</taxon>
        <taxon>Agaricomycetidae</taxon>
        <taxon>Agaricales</taxon>
        <taxon>Marasmiineae</taxon>
        <taxon>Mycenaceae</taxon>
        <taxon>Favolaschia</taxon>
    </lineage>
</organism>